<dbReference type="InterPro" id="IPR025558">
    <property type="entry name" value="DUF4283"/>
</dbReference>
<name>A0A9P1EDK0_CUSEU</name>
<accession>A0A9P1EDK0</accession>
<protein>
    <recommendedName>
        <fullName evidence="2">DUF4283 domain-containing protein</fullName>
    </recommendedName>
</protein>
<evidence type="ECO:0000259" key="2">
    <source>
        <dbReference type="Pfam" id="PF14111"/>
    </source>
</evidence>
<gene>
    <name evidence="3" type="ORF">CEURO_LOCUS14257</name>
</gene>
<sequence>MAKKKGGNGVASSSRVTRSATRFDILDGMEEDFPALTGKRKGNMHPVTPGAGAVEQVDAVNAPTGVSSDAELPAGIDLPSLEAVTGALICQTCLNPKAAKDAGPKPATVKLTGNANTPAQDGGVTAEAVKLQLSAKVGAGASQIPGQTIMQQSVQGKGQHTAIVQKPWTSLFKDNRAPSNGLKLRYVPSKGKSLDFSDRILPTMVEMWGFCLVGFITGKFPGLKAIYDLKNAWGVSCLVKSHAKRWIIFKFQNDEDRTKVLNGGPYTIFGMQLMLKSLSEDFSFDDDEFLKVPIWVKFPNLHMKLWNEEAMSEVASMVGVPLATDKVTQDRSNHLFARVLIEVDVSQPPPLSFPIRLPSRKVVIQSVVYETFPNFCIHCKVYGHHPFICKKLATKERDMIEAEKGEIIGIEGIERVPKDKVKENAKVGIIEEEEGVEESAPPGADVAADMTATPVTSPEMEVVEAVPKTTPVDTEDEESDTDGPLMSDDEELLLEEYWAKIKELRRLKKEKKEKITADDPTCLG</sequence>
<feature type="region of interest" description="Disordered" evidence="1">
    <location>
        <begin position="464"/>
        <end position="490"/>
    </location>
</feature>
<reference evidence="3" key="1">
    <citation type="submission" date="2022-07" db="EMBL/GenBank/DDBJ databases">
        <authorList>
            <person name="Macas J."/>
            <person name="Novak P."/>
            <person name="Neumann P."/>
        </authorList>
    </citation>
    <scope>NUCLEOTIDE SEQUENCE</scope>
</reference>
<dbReference type="PANTHER" id="PTHR31286:SF180">
    <property type="entry name" value="OS10G0362600 PROTEIN"/>
    <property type="match status" value="1"/>
</dbReference>
<dbReference type="PANTHER" id="PTHR31286">
    <property type="entry name" value="GLYCINE-RICH CELL WALL STRUCTURAL PROTEIN 1.8-LIKE"/>
    <property type="match status" value="1"/>
</dbReference>
<dbReference type="EMBL" id="CAMAPE010000036">
    <property type="protein sequence ID" value="CAH9098458.1"/>
    <property type="molecule type" value="Genomic_DNA"/>
</dbReference>
<dbReference type="InterPro" id="IPR040256">
    <property type="entry name" value="At4g02000-like"/>
</dbReference>
<evidence type="ECO:0000313" key="4">
    <source>
        <dbReference type="Proteomes" id="UP001152484"/>
    </source>
</evidence>
<dbReference type="AlphaFoldDB" id="A0A9P1EDK0"/>
<organism evidence="3 4">
    <name type="scientific">Cuscuta europaea</name>
    <name type="common">European dodder</name>
    <dbReference type="NCBI Taxonomy" id="41803"/>
    <lineage>
        <taxon>Eukaryota</taxon>
        <taxon>Viridiplantae</taxon>
        <taxon>Streptophyta</taxon>
        <taxon>Embryophyta</taxon>
        <taxon>Tracheophyta</taxon>
        <taxon>Spermatophyta</taxon>
        <taxon>Magnoliopsida</taxon>
        <taxon>eudicotyledons</taxon>
        <taxon>Gunneridae</taxon>
        <taxon>Pentapetalae</taxon>
        <taxon>asterids</taxon>
        <taxon>lamiids</taxon>
        <taxon>Solanales</taxon>
        <taxon>Convolvulaceae</taxon>
        <taxon>Cuscuteae</taxon>
        <taxon>Cuscuta</taxon>
        <taxon>Cuscuta subgen. Cuscuta</taxon>
    </lineage>
</organism>
<feature type="domain" description="DUF4283" evidence="2">
    <location>
        <begin position="206"/>
        <end position="285"/>
    </location>
</feature>
<keyword evidence="4" id="KW-1185">Reference proteome</keyword>
<evidence type="ECO:0000256" key="1">
    <source>
        <dbReference type="SAM" id="MobiDB-lite"/>
    </source>
</evidence>
<dbReference type="Proteomes" id="UP001152484">
    <property type="component" value="Unassembled WGS sequence"/>
</dbReference>
<comment type="caution">
    <text evidence="3">The sequence shown here is derived from an EMBL/GenBank/DDBJ whole genome shotgun (WGS) entry which is preliminary data.</text>
</comment>
<feature type="compositionally biased region" description="Acidic residues" evidence="1">
    <location>
        <begin position="473"/>
        <end position="490"/>
    </location>
</feature>
<dbReference type="Pfam" id="PF14111">
    <property type="entry name" value="DUF4283"/>
    <property type="match status" value="1"/>
</dbReference>
<evidence type="ECO:0000313" key="3">
    <source>
        <dbReference type="EMBL" id="CAH9098458.1"/>
    </source>
</evidence>
<proteinExistence type="predicted"/>
<dbReference type="OrthoDB" id="1302923at2759"/>